<dbReference type="KEGG" id="smaz:LH19_12115"/>
<gene>
    <name evidence="1" type="ORF">ATM17_07770</name>
</gene>
<dbReference type="AlphaFoldDB" id="A0AAC9AUS0"/>
<name>A0AAC9AUS0_SPHMC</name>
<dbReference type="PROSITE" id="PS51365">
    <property type="entry name" value="RENAL_DIPEPTIDASE_2"/>
    <property type="match status" value="1"/>
</dbReference>
<proteinExistence type="predicted"/>
<dbReference type="PANTHER" id="PTHR10443">
    <property type="entry name" value="MICROSOMAL DIPEPTIDASE"/>
    <property type="match status" value="1"/>
</dbReference>
<dbReference type="Gene3D" id="3.20.20.140">
    <property type="entry name" value="Metal-dependent hydrolases"/>
    <property type="match status" value="1"/>
</dbReference>
<evidence type="ECO:0008006" key="3">
    <source>
        <dbReference type="Google" id="ProtNLM"/>
    </source>
</evidence>
<sequence length="365" mass="39188">MPASADPGRRAVLSGALAAGAALGIPGGAFAKAKPAGQRIVVNGLDPSARSPEFLAMLRKGGVDCWHQSVGDDFASFASLFRFFDDYKAEIGQARSVRDIRRLKSEGRLSHIAGWQSAGGLIVGGEPQLGNLRAYREVGLRICGISYNLADPFGGGCLEPDAGLTRAGHRLVEAIHKENLVLDIAGHTNEKTSFAALAISSGVPVICSHTNVRALNDNPRCTTDAMFEAIARTGGVVGVTAFSDFHVRKASDAKLVRSPQASLDRHLDQYDYLKRLIGVDHIGLGPDFLEGRNNDVGPLTPADVILMAAEAYTQELPWDYVKGFENIGELPNVVAGLAQRGWTDDELRKLTGDNWLRVYEAVWGE</sequence>
<dbReference type="Proteomes" id="UP000076088">
    <property type="component" value="Chromosome"/>
</dbReference>
<dbReference type="InterPro" id="IPR006311">
    <property type="entry name" value="TAT_signal"/>
</dbReference>
<dbReference type="Pfam" id="PF01244">
    <property type="entry name" value="Peptidase_M19"/>
    <property type="match status" value="1"/>
</dbReference>
<dbReference type="InterPro" id="IPR032466">
    <property type="entry name" value="Metal_Hydrolase"/>
</dbReference>
<protein>
    <recommendedName>
        <fullName evidence="3">Membrane dipeptidase</fullName>
    </recommendedName>
</protein>
<evidence type="ECO:0000313" key="1">
    <source>
        <dbReference type="EMBL" id="AMU88939.1"/>
    </source>
</evidence>
<keyword evidence="2" id="KW-1185">Reference proteome</keyword>
<organism evidence="1 2">
    <name type="scientific">Sphingopyxis macrogoltabida</name>
    <name type="common">Sphingomonas macrogoltabidus</name>
    <dbReference type="NCBI Taxonomy" id="33050"/>
    <lineage>
        <taxon>Bacteria</taxon>
        <taxon>Pseudomonadati</taxon>
        <taxon>Pseudomonadota</taxon>
        <taxon>Alphaproteobacteria</taxon>
        <taxon>Sphingomonadales</taxon>
        <taxon>Sphingomonadaceae</taxon>
        <taxon>Sphingopyxis</taxon>
    </lineage>
</organism>
<accession>A0AAC9AUS0</accession>
<dbReference type="GO" id="GO:0070573">
    <property type="term" value="F:metallodipeptidase activity"/>
    <property type="evidence" value="ECO:0007669"/>
    <property type="project" value="InterPro"/>
</dbReference>
<reference evidence="1 2" key="2">
    <citation type="journal article" date="2016" name="Genome Announc.">
        <title>Complete Genome Sequence of Sphingopyxis macrogoltabida Strain 203N (NBRC 111659), a Polyethylene Glycol Degrader.</title>
        <authorList>
            <person name="Ohtsubo Y."/>
            <person name="Nonoyama S."/>
            <person name="Nagata Y."/>
            <person name="Numata M."/>
            <person name="Tsuchikane K."/>
            <person name="Hosoyama A."/>
            <person name="Yamazoe A."/>
            <person name="Tsuda M."/>
            <person name="Fujita N."/>
            <person name="Kawai F."/>
        </authorList>
    </citation>
    <scope>NUCLEOTIDE SEQUENCE [LARGE SCALE GENOMIC DNA]</scope>
    <source>
        <strain evidence="1 2">203N</strain>
    </source>
</reference>
<reference evidence="2" key="1">
    <citation type="submission" date="2015-11" db="EMBL/GenBank/DDBJ databases">
        <title>Complete genome sequence of a polyethylene-glycol degrader Sphingopyxis macrogoltabida 203N (NBRC 111659).</title>
        <authorList>
            <person name="Yoshiyuki O."/>
            <person name="Shouta N."/>
            <person name="Nagata Y."/>
            <person name="Numata M."/>
            <person name="Tsuchikane K."/>
            <person name="Hosoyama A."/>
            <person name="Yamazoe A."/>
            <person name="Tsuda M."/>
            <person name="Fujita N."/>
            <person name="Kawai F."/>
        </authorList>
    </citation>
    <scope>NUCLEOTIDE SEQUENCE [LARGE SCALE GENOMIC DNA]</scope>
    <source>
        <strain evidence="2">203N</strain>
    </source>
</reference>
<dbReference type="InterPro" id="IPR008257">
    <property type="entry name" value="Pept_M19"/>
</dbReference>
<dbReference type="RefSeq" id="WP_054728145.1">
    <property type="nucleotide sequence ID" value="NZ_CP009429.1"/>
</dbReference>
<dbReference type="EMBL" id="CP013344">
    <property type="protein sequence ID" value="AMU88939.1"/>
    <property type="molecule type" value="Genomic_DNA"/>
</dbReference>
<dbReference type="PANTHER" id="PTHR10443:SF12">
    <property type="entry name" value="DIPEPTIDASE"/>
    <property type="match status" value="1"/>
</dbReference>
<dbReference type="SUPFAM" id="SSF51556">
    <property type="entry name" value="Metallo-dependent hydrolases"/>
    <property type="match status" value="1"/>
</dbReference>
<dbReference type="PROSITE" id="PS51318">
    <property type="entry name" value="TAT"/>
    <property type="match status" value="1"/>
</dbReference>
<evidence type="ECO:0000313" key="2">
    <source>
        <dbReference type="Proteomes" id="UP000076088"/>
    </source>
</evidence>
<dbReference type="GO" id="GO:0006508">
    <property type="term" value="P:proteolysis"/>
    <property type="evidence" value="ECO:0007669"/>
    <property type="project" value="InterPro"/>
</dbReference>